<proteinExistence type="predicted"/>
<dbReference type="EMBL" id="CP139558">
    <property type="protein sequence ID" value="WPU96384.1"/>
    <property type="molecule type" value="Genomic_DNA"/>
</dbReference>
<dbReference type="InterPro" id="IPR013830">
    <property type="entry name" value="SGNH_hydro"/>
</dbReference>
<keyword evidence="4" id="KW-1185">Reference proteome</keyword>
<evidence type="ECO:0000313" key="4">
    <source>
        <dbReference type="Proteomes" id="UP001324380"/>
    </source>
</evidence>
<evidence type="ECO:0000256" key="1">
    <source>
        <dbReference type="SAM" id="SignalP"/>
    </source>
</evidence>
<dbReference type="GO" id="GO:0016787">
    <property type="term" value="F:hydrolase activity"/>
    <property type="evidence" value="ECO:0007669"/>
    <property type="project" value="UniProtKB-KW"/>
</dbReference>
<dbReference type="PANTHER" id="PTHR30383:SF5">
    <property type="entry name" value="SGNH HYDROLASE-TYPE ESTERASE DOMAIN-CONTAINING PROTEIN"/>
    <property type="match status" value="1"/>
</dbReference>
<reference evidence="3 4" key="1">
    <citation type="submission" date="2023-11" db="EMBL/GenBank/DDBJ databases">
        <title>Analysis of the Genomes of Mucilaginibacter gossypii cycad 4 and M. sabulilitoris SNA2: microbes with the potential for plant growth promotion.</title>
        <authorList>
            <person name="Hirsch A.M."/>
            <person name="Humm E."/>
            <person name="Rubbi M."/>
            <person name="Del Vecchio G."/>
            <person name="Ha S.M."/>
            <person name="Pellegrini M."/>
            <person name="Gunsalus R.P."/>
        </authorList>
    </citation>
    <scope>NUCLEOTIDE SEQUENCE [LARGE SCALE GENOMIC DNA]</scope>
    <source>
        <strain evidence="3 4">SNA2</strain>
    </source>
</reference>
<name>A0ABZ0TTY8_9SPHI</name>
<dbReference type="CDD" id="cd01834">
    <property type="entry name" value="SGNH_hydrolase_like_2"/>
    <property type="match status" value="1"/>
</dbReference>
<dbReference type="RefSeq" id="WP_321565481.1">
    <property type="nucleotide sequence ID" value="NZ_CP139558.1"/>
</dbReference>
<accession>A0ABZ0TTY8</accession>
<dbReference type="Pfam" id="PF13472">
    <property type="entry name" value="Lipase_GDSL_2"/>
    <property type="match status" value="1"/>
</dbReference>
<sequence length="462" mass="53175">MMKKVFLTVLSLGILLHASAQKIAPFKAGDRIAFVGNSITDGGHYHSYIWLYYMTHFPNARITCFNAGIGGDAINQIYDRFDDDVFTKKPNILTLTWGMNDSGYFEWYRADAQDFMDKRIQGSYKYYGMLEEKLNQRPDIKKIFILGSPYDITSKFTTKNIYPKKDVAFSKIIDFQQEAAKKNGYGYVDFYHPMAAINAREQVKDSTFSLTPNDRIHPDNDGHLVMAYLFLKAQDLENKPVAEVDVNAQSKKVLKTVNCRITNITAGADSLSFMYLANSLPYPLDTIPRGWGNRKKQADALKVVPFTKEFNQETLRVKALKAGDYKVLIDGEQIGHWSAQQLADGINMAEITTTPQYQQAIQIRELNEERWDIERRTRMYVWMHYDFLKGKGLLHNDSNNAMDTVKKYAVKDVFVNGNKDNYTRARYKSLRDAWQKEMDVLVNQIYAINKPQNHRITIVASK</sequence>
<organism evidence="3 4">
    <name type="scientific">Mucilaginibacter sabulilitoris</name>
    <dbReference type="NCBI Taxonomy" id="1173583"/>
    <lineage>
        <taxon>Bacteria</taxon>
        <taxon>Pseudomonadati</taxon>
        <taxon>Bacteroidota</taxon>
        <taxon>Sphingobacteriia</taxon>
        <taxon>Sphingobacteriales</taxon>
        <taxon>Sphingobacteriaceae</taxon>
        <taxon>Mucilaginibacter</taxon>
    </lineage>
</organism>
<keyword evidence="3" id="KW-0378">Hydrolase</keyword>
<protein>
    <submittedName>
        <fullName evidence="3">SGNH/GDSL hydrolase family protein</fullName>
        <ecNumber evidence="3">3.1.-.-</ecNumber>
    </submittedName>
</protein>
<dbReference type="SUPFAM" id="SSF52266">
    <property type="entry name" value="SGNH hydrolase"/>
    <property type="match status" value="1"/>
</dbReference>
<dbReference type="PANTHER" id="PTHR30383">
    <property type="entry name" value="THIOESTERASE 1/PROTEASE 1/LYSOPHOSPHOLIPASE L1"/>
    <property type="match status" value="1"/>
</dbReference>
<feature type="chain" id="PRO_5045820177" evidence="1">
    <location>
        <begin position="21"/>
        <end position="462"/>
    </location>
</feature>
<keyword evidence="1" id="KW-0732">Signal</keyword>
<feature type="signal peptide" evidence="1">
    <location>
        <begin position="1"/>
        <end position="20"/>
    </location>
</feature>
<dbReference type="Gene3D" id="3.40.50.1110">
    <property type="entry name" value="SGNH hydrolase"/>
    <property type="match status" value="1"/>
</dbReference>
<dbReference type="Proteomes" id="UP001324380">
    <property type="component" value="Chromosome"/>
</dbReference>
<evidence type="ECO:0000259" key="2">
    <source>
        <dbReference type="Pfam" id="PF13472"/>
    </source>
</evidence>
<feature type="domain" description="SGNH hydrolase-type esterase" evidence="2">
    <location>
        <begin position="34"/>
        <end position="223"/>
    </location>
</feature>
<dbReference type="InterPro" id="IPR036514">
    <property type="entry name" value="SGNH_hydro_sf"/>
</dbReference>
<evidence type="ECO:0000313" key="3">
    <source>
        <dbReference type="EMBL" id="WPU96384.1"/>
    </source>
</evidence>
<dbReference type="InterPro" id="IPR051532">
    <property type="entry name" value="Ester_Hydrolysis_Enzymes"/>
</dbReference>
<dbReference type="EC" id="3.1.-.-" evidence="3"/>
<gene>
    <name evidence="3" type="ORF">SNE25_12725</name>
</gene>